<dbReference type="GO" id="GO:0008608">
    <property type="term" value="P:attachment of spindle microtubules to kinetochore"/>
    <property type="evidence" value="ECO:0007669"/>
    <property type="project" value="InterPro"/>
</dbReference>
<accession>A0A8K1FGN8</accession>
<reference evidence="2" key="1">
    <citation type="submission" date="2019-03" db="EMBL/GenBank/DDBJ databases">
        <title>Long read genome sequence of the mycoparasitic Pythium oligandrum ATCC 38472 isolated from sugarbeet rhizosphere.</title>
        <authorList>
            <person name="Gaulin E."/>
        </authorList>
    </citation>
    <scope>NUCLEOTIDE SEQUENCE</scope>
    <source>
        <strain evidence="2">ATCC 38472_TT</strain>
    </source>
</reference>
<dbReference type="InterPro" id="IPR013959">
    <property type="entry name" value="DASH_Dad4"/>
</dbReference>
<protein>
    <recommendedName>
        <fullName evidence="4">Outer kinetochore protein DAD4</fullName>
    </recommendedName>
</protein>
<evidence type="ECO:0000313" key="2">
    <source>
        <dbReference type="EMBL" id="TMW62970.1"/>
    </source>
</evidence>
<keyword evidence="3" id="KW-1185">Reference proteome</keyword>
<dbReference type="OrthoDB" id="5516652at2759"/>
<dbReference type="Proteomes" id="UP000794436">
    <property type="component" value="Unassembled WGS sequence"/>
</dbReference>
<feature type="region of interest" description="Disordered" evidence="1">
    <location>
        <begin position="257"/>
        <end position="276"/>
    </location>
</feature>
<organism evidence="2 3">
    <name type="scientific">Pythium oligandrum</name>
    <name type="common">Mycoparasitic fungus</name>
    <dbReference type="NCBI Taxonomy" id="41045"/>
    <lineage>
        <taxon>Eukaryota</taxon>
        <taxon>Sar</taxon>
        <taxon>Stramenopiles</taxon>
        <taxon>Oomycota</taxon>
        <taxon>Peronosporomycetes</taxon>
        <taxon>Pythiales</taxon>
        <taxon>Pythiaceae</taxon>
        <taxon>Pythium</taxon>
    </lineage>
</organism>
<gene>
    <name evidence="2" type="ORF">Poli38472_005588</name>
</gene>
<dbReference type="EMBL" id="SPLM01000073">
    <property type="protein sequence ID" value="TMW62970.1"/>
    <property type="molecule type" value="Genomic_DNA"/>
</dbReference>
<evidence type="ECO:0008006" key="4">
    <source>
        <dbReference type="Google" id="ProtNLM"/>
    </source>
</evidence>
<sequence length="367" mass="41433">MLCSKHKHLLQPIFTMQSKAQEKCLGKAFWTKQRQKRPKLLAGRDSVPDLAKPQTIASHVATSNDTPKAPALPPKQAWTEIQVSTSKPTATEKLAAKQKQHEQEVLEAWITTQTQVQPLVQLYFEAYAEKHTVDTNLRTYLASGKGKSQSPEDVQTLTDLRYQAAVCDKKYNVAKAKLHEVWDAEEQAETEKRHHAVRGVVHGVSSKTLHKQTGKQSAQSVIGSYMDKKLDAATQEIHQVFQQRWETLDKAAQYVTTTTTARDKPSLRPSVPNGTNRVVPVLQETETWTEHFDTHPHEEKQKALLQRIAGSVTRLNDVLKEINFQIEKSEPLREDLALTCQVWKGYESRVQLHCNAVASTTNGHGKR</sequence>
<name>A0A8K1FGN8_PYTOL</name>
<evidence type="ECO:0000256" key="1">
    <source>
        <dbReference type="SAM" id="MobiDB-lite"/>
    </source>
</evidence>
<proteinExistence type="predicted"/>
<evidence type="ECO:0000313" key="3">
    <source>
        <dbReference type="Proteomes" id="UP000794436"/>
    </source>
</evidence>
<dbReference type="AlphaFoldDB" id="A0A8K1FGN8"/>
<dbReference type="GO" id="GO:0042729">
    <property type="term" value="C:DASH complex"/>
    <property type="evidence" value="ECO:0007669"/>
    <property type="project" value="InterPro"/>
</dbReference>
<dbReference type="Pfam" id="PF08650">
    <property type="entry name" value="DASH_Dad4"/>
    <property type="match status" value="1"/>
</dbReference>
<dbReference type="GO" id="GO:0072686">
    <property type="term" value="C:mitotic spindle"/>
    <property type="evidence" value="ECO:0007669"/>
    <property type="project" value="InterPro"/>
</dbReference>
<comment type="caution">
    <text evidence="2">The sequence shown here is derived from an EMBL/GenBank/DDBJ whole genome shotgun (WGS) entry which is preliminary data.</text>
</comment>